<dbReference type="EC" id="3.1.1.-" evidence="3"/>
<comment type="similarity">
    <text evidence="1 3">Belongs to the type-B carboxylesterase/lipase family.</text>
</comment>
<evidence type="ECO:0000256" key="2">
    <source>
        <dbReference type="ARBA" id="ARBA00022801"/>
    </source>
</evidence>
<keyword evidence="2 3" id="KW-0378">Hydrolase</keyword>
<dbReference type="PROSITE" id="PS00941">
    <property type="entry name" value="CARBOXYLESTERASE_B_2"/>
    <property type="match status" value="1"/>
</dbReference>
<reference evidence="5 6" key="1">
    <citation type="submission" date="2016-07" db="EMBL/GenBank/DDBJ databases">
        <title>Pervasive Adenine N6-methylation of Active Genes in Fungi.</title>
        <authorList>
            <consortium name="DOE Joint Genome Institute"/>
            <person name="Mondo S.J."/>
            <person name="Dannebaum R.O."/>
            <person name="Kuo R.C."/>
            <person name="Labutti K."/>
            <person name="Haridas S."/>
            <person name="Kuo A."/>
            <person name="Salamov A."/>
            <person name="Ahrendt S.R."/>
            <person name="Lipzen A."/>
            <person name="Sullivan W."/>
            <person name="Andreopoulos W.B."/>
            <person name="Clum A."/>
            <person name="Lindquist E."/>
            <person name="Daum C."/>
            <person name="Ramamoorthy G.K."/>
            <person name="Gryganskyi A."/>
            <person name="Culley D."/>
            <person name="Magnuson J.K."/>
            <person name="James T.Y."/>
            <person name="O'Malley M.A."/>
            <person name="Stajich J.E."/>
            <person name="Spatafora J.W."/>
            <person name="Visel A."/>
            <person name="Grigoriev I.V."/>
        </authorList>
    </citation>
    <scope>NUCLEOTIDE SEQUENCE [LARGE SCALE GENOMIC DNA]</scope>
    <source>
        <strain evidence="5 6">CBS 129021</strain>
    </source>
</reference>
<dbReference type="InterPro" id="IPR002018">
    <property type="entry name" value="CarbesteraseB"/>
</dbReference>
<sequence length="506" mass="55523">MRLPFLAFLASVPNALARPYGLSNLTVSIPNGIIHGTIDNSSPDVHQFLGIPYAKPPVGALRWTAPQPAEPFGEIDAKELPPSCMQYLTNNPGLYINEVLEFNLGCRNGSTGPITEDCLTLSVWAPKATKKSKLPVLLFIYGGSFTTGGQNVPYQLPPQWVQRTQSHIVVSFNYRLNLFGFPNAAGLASEETQNFGLLDQRLAVEWVRDNIASFGGDPERIGLWGQSAGAISVGYYSFSYPEDPIVNTMIMDSGNEFLDIQTYDAAHSNFTFLASNFGCGDLQPAEELECMRKVDAFALEDFIHTYDDAATVPEIRFTPTIDDKTVFANFTERTLAGSIAKVPAILGSNAEDGVPFVQYKPTGINETLAYQSTLLYFFCPGWKAATNRLAAGVSVYRYQYSGNFTNVSPKGWMGAWHSAELPLVFGTHPLYRGNSTRLEYETSHAMQDAYLAFVTNSGNEIHMTTQQWPVYNQVAAGLVREFGANVPAQTVSVAGMENQCPGIYQP</sequence>
<dbReference type="OrthoDB" id="408631at2759"/>
<evidence type="ECO:0000256" key="1">
    <source>
        <dbReference type="ARBA" id="ARBA00005964"/>
    </source>
</evidence>
<accession>A0A1Y2DNP7</accession>
<dbReference type="GO" id="GO:0052689">
    <property type="term" value="F:carboxylic ester hydrolase activity"/>
    <property type="evidence" value="ECO:0007669"/>
    <property type="project" value="TreeGrafter"/>
</dbReference>
<protein>
    <recommendedName>
        <fullName evidence="3">Carboxylic ester hydrolase</fullName>
        <ecNumber evidence="3">3.1.1.-</ecNumber>
    </recommendedName>
</protein>
<dbReference type="InterPro" id="IPR029058">
    <property type="entry name" value="AB_hydrolase_fold"/>
</dbReference>
<feature type="chain" id="PRO_5011809142" description="Carboxylic ester hydrolase" evidence="3">
    <location>
        <begin position="18"/>
        <end position="506"/>
    </location>
</feature>
<name>A0A1Y2DNP7_9PEZI</name>
<evidence type="ECO:0000313" key="5">
    <source>
        <dbReference type="EMBL" id="ORY60870.1"/>
    </source>
</evidence>
<dbReference type="PANTHER" id="PTHR43918">
    <property type="entry name" value="ACETYLCHOLINESTERASE"/>
    <property type="match status" value="1"/>
</dbReference>
<dbReference type="Proteomes" id="UP000193689">
    <property type="component" value="Unassembled WGS sequence"/>
</dbReference>
<evidence type="ECO:0000313" key="6">
    <source>
        <dbReference type="Proteomes" id="UP000193689"/>
    </source>
</evidence>
<dbReference type="Pfam" id="PF00135">
    <property type="entry name" value="COesterase"/>
    <property type="match status" value="2"/>
</dbReference>
<dbReference type="PROSITE" id="PS00122">
    <property type="entry name" value="CARBOXYLESTERASE_B_1"/>
    <property type="match status" value="1"/>
</dbReference>
<proteinExistence type="inferred from homology"/>
<dbReference type="EMBL" id="MCFJ01000011">
    <property type="protein sequence ID" value="ORY60870.1"/>
    <property type="molecule type" value="Genomic_DNA"/>
</dbReference>
<feature type="domain" description="Carboxylesterase type B" evidence="4">
    <location>
        <begin position="373"/>
        <end position="473"/>
    </location>
</feature>
<feature type="domain" description="Carboxylesterase type B" evidence="4">
    <location>
        <begin position="25"/>
        <end position="363"/>
    </location>
</feature>
<dbReference type="InParanoid" id="A0A1Y2DNP7"/>
<dbReference type="SUPFAM" id="SSF53474">
    <property type="entry name" value="alpha/beta-Hydrolases"/>
    <property type="match status" value="1"/>
</dbReference>
<dbReference type="RefSeq" id="XP_040713097.1">
    <property type="nucleotide sequence ID" value="XM_040858634.1"/>
</dbReference>
<keyword evidence="3" id="KW-0732">Signal</keyword>
<evidence type="ECO:0000256" key="3">
    <source>
        <dbReference type="RuleBase" id="RU361235"/>
    </source>
</evidence>
<keyword evidence="6" id="KW-1185">Reference proteome</keyword>
<organism evidence="5 6">
    <name type="scientific">Pseudomassariella vexata</name>
    <dbReference type="NCBI Taxonomy" id="1141098"/>
    <lineage>
        <taxon>Eukaryota</taxon>
        <taxon>Fungi</taxon>
        <taxon>Dikarya</taxon>
        <taxon>Ascomycota</taxon>
        <taxon>Pezizomycotina</taxon>
        <taxon>Sordariomycetes</taxon>
        <taxon>Xylariomycetidae</taxon>
        <taxon>Amphisphaeriales</taxon>
        <taxon>Pseudomassariaceae</taxon>
        <taxon>Pseudomassariella</taxon>
    </lineage>
</organism>
<dbReference type="InterPro" id="IPR019819">
    <property type="entry name" value="Carboxylesterase_B_CS"/>
</dbReference>
<dbReference type="STRING" id="1141098.A0A1Y2DNP7"/>
<dbReference type="AlphaFoldDB" id="A0A1Y2DNP7"/>
<dbReference type="InterPro" id="IPR050654">
    <property type="entry name" value="AChE-related_enzymes"/>
</dbReference>
<dbReference type="Gene3D" id="3.40.50.1820">
    <property type="entry name" value="alpha/beta hydrolase"/>
    <property type="match status" value="2"/>
</dbReference>
<comment type="caution">
    <text evidence="5">The sequence shown here is derived from an EMBL/GenBank/DDBJ whole genome shotgun (WGS) entry which is preliminary data.</text>
</comment>
<feature type="signal peptide" evidence="3">
    <location>
        <begin position="1"/>
        <end position="17"/>
    </location>
</feature>
<dbReference type="GeneID" id="63774846"/>
<dbReference type="PANTHER" id="PTHR43918:SF4">
    <property type="entry name" value="CARBOXYLIC ESTER HYDROLASE"/>
    <property type="match status" value="1"/>
</dbReference>
<dbReference type="InterPro" id="IPR019826">
    <property type="entry name" value="Carboxylesterase_B_AS"/>
</dbReference>
<gene>
    <name evidence="5" type="ORF">BCR38DRAFT_411981</name>
</gene>
<evidence type="ECO:0000259" key="4">
    <source>
        <dbReference type="Pfam" id="PF00135"/>
    </source>
</evidence>